<name>A0A239DEA7_9FIRM</name>
<dbReference type="EMBL" id="FZOJ01000007">
    <property type="protein sequence ID" value="SNS30699.1"/>
    <property type="molecule type" value="Genomic_DNA"/>
</dbReference>
<proteinExistence type="predicted"/>
<sequence>MFSINYNSLLLNEGSLGKAWSHPFEAKLEFLPDENINILWSQNRRNLFIKENDNKYFSSDYSVRFDTITKKEDESYELVRKDKTTYLFDSTGKLTEIINPDQFSTVLSYDESNRLKEIIEPISNKKLIFFYDENNLIQK</sequence>
<evidence type="ECO:0000313" key="1">
    <source>
        <dbReference type="EMBL" id="SNS30699.1"/>
    </source>
</evidence>
<organism evidence="1 2">
    <name type="scientific">Anaerovirgula multivorans</name>
    <dbReference type="NCBI Taxonomy" id="312168"/>
    <lineage>
        <taxon>Bacteria</taxon>
        <taxon>Bacillati</taxon>
        <taxon>Bacillota</taxon>
        <taxon>Clostridia</taxon>
        <taxon>Peptostreptococcales</taxon>
        <taxon>Natronincolaceae</taxon>
        <taxon>Anaerovirgula</taxon>
    </lineage>
</organism>
<gene>
    <name evidence="1" type="ORF">SAMN05446037_1007134</name>
</gene>
<dbReference type="AlphaFoldDB" id="A0A239DEA7"/>
<accession>A0A239DEA7</accession>
<dbReference type="Proteomes" id="UP000198304">
    <property type="component" value="Unassembled WGS sequence"/>
</dbReference>
<reference evidence="1 2" key="1">
    <citation type="submission" date="2017-06" db="EMBL/GenBank/DDBJ databases">
        <authorList>
            <person name="Kim H.J."/>
            <person name="Triplett B.A."/>
        </authorList>
    </citation>
    <scope>NUCLEOTIDE SEQUENCE [LARGE SCALE GENOMIC DNA]</scope>
    <source>
        <strain evidence="1 2">SCA</strain>
    </source>
</reference>
<protein>
    <submittedName>
        <fullName evidence="1">YD repeat-containing protein</fullName>
    </submittedName>
</protein>
<keyword evidence="2" id="KW-1185">Reference proteome</keyword>
<evidence type="ECO:0000313" key="2">
    <source>
        <dbReference type="Proteomes" id="UP000198304"/>
    </source>
</evidence>